<name>A0AAJ0NI43_STACA</name>
<dbReference type="Proteomes" id="UP000033530">
    <property type="component" value="Unassembled WGS sequence"/>
</dbReference>
<dbReference type="GO" id="GO:0005524">
    <property type="term" value="F:ATP binding"/>
    <property type="evidence" value="ECO:0007669"/>
    <property type="project" value="UniProtKB-KW"/>
</dbReference>
<dbReference type="InterPro" id="IPR003439">
    <property type="entry name" value="ABC_transporter-like_ATP-bd"/>
</dbReference>
<dbReference type="SUPFAM" id="SSF52540">
    <property type="entry name" value="P-loop containing nucleoside triphosphate hydrolases"/>
    <property type="match status" value="1"/>
</dbReference>
<dbReference type="InterPro" id="IPR003593">
    <property type="entry name" value="AAA+_ATPase"/>
</dbReference>
<dbReference type="InterPro" id="IPR027417">
    <property type="entry name" value="P-loop_NTPase"/>
</dbReference>
<dbReference type="PANTHER" id="PTHR43776:SF8">
    <property type="entry name" value="ABC TRANSPORTER, ATP-BINDING PROTEIN"/>
    <property type="match status" value="1"/>
</dbReference>
<comment type="caution">
    <text evidence="5">The sequence shown here is derived from an EMBL/GenBank/DDBJ whole genome shotgun (WGS) entry which is preliminary data.</text>
</comment>
<protein>
    <submittedName>
        <fullName evidence="5">Peptide ABC transporter ATP-binding protein</fullName>
    </submittedName>
</protein>
<reference evidence="5 6" key="1">
    <citation type="submission" date="2015-03" db="EMBL/GenBank/DDBJ databases">
        <title>Draft Genome Sequence of S. carnosus subsp. utilis LTH 7013, Isolated from South Tirolean Ham.</title>
        <authorList>
            <person name="Mueller A."/>
            <person name="Huptas C."/>
            <person name="Wenning M."/>
            <person name="Weiss A."/>
            <person name="Schmidt H."/>
        </authorList>
    </citation>
    <scope>NUCLEOTIDE SEQUENCE [LARGE SCALE GENOMIC DNA]</scope>
    <source>
        <strain evidence="5 6">LTH7013</strain>
    </source>
</reference>
<proteinExistence type="predicted"/>
<dbReference type="AlphaFoldDB" id="A0AAJ0NI43"/>
<dbReference type="GO" id="GO:0016887">
    <property type="term" value="F:ATP hydrolysis activity"/>
    <property type="evidence" value="ECO:0007669"/>
    <property type="project" value="InterPro"/>
</dbReference>
<dbReference type="PROSITE" id="PS50893">
    <property type="entry name" value="ABC_TRANSPORTER_2"/>
    <property type="match status" value="1"/>
</dbReference>
<dbReference type="Pfam" id="PF00005">
    <property type="entry name" value="ABC_tran"/>
    <property type="match status" value="1"/>
</dbReference>
<evidence type="ECO:0000313" key="5">
    <source>
        <dbReference type="EMBL" id="KKB26325.1"/>
    </source>
</evidence>
<evidence type="ECO:0000313" key="6">
    <source>
        <dbReference type="Proteomes" id="UP000033530"/>
    </source>
</evidence>
<keyword evidence="3 5" id="KW-0067">ATP-binding</keyword>
<organism evidence="5 6">
    <name type="scientific">Staphylococcus carnosus</name>
    <dbReference type="NCBI Taxonomy" id="1281"/>
    <lineage>
        <taxon>Bacteria</taxon>
        <taxon>Bacillati</taxon>
        <taxon>Bacillota</taxon>
        <taxon>Bacilli</taxon>
        <taxon>Bacillales</taxon>
        <taxon>Staphylococcaceae</taxon>
        <taxon>Staphylococcus</taxon>
    </lineage>
</organism>
<evidence type="ECO:0000256" key="2">
    <source>
        <dbReference type="ARBA" id="ARBA00022741"/>
    </source>
</evidence>
<evidence type="ECO:0000256" key="1">
    <source>
        <dbReference type="ARBA" id="ARBA00022448"/>
    </source>
</evidence>
<dbReference type="RefSeq" id="WP_046099357.1">
    <property type="nucleotide sequence ID" value="NZ_CP015552.1"/>
</dbReference>
<feature type="domain" description="ABC transporter" evidence="4">
    <location>
        <begin position="2"/>
        <end position="225"/>
    </location>
</feature>
<dbReference type="SMART" id="SM00382">
    <property type="entry name" value="AAA"/>
    <property type="match status" value="1"/>
</dbReference>
<evidence type="ECO:0000259" key="4">
    <source>
        <dbReference type="PROSITE" id="PS50893"/>
    </source>
</evidence>
<evidence type="ECO:0000256" key="3">
    <source>
        <dbReference type="ARBA" id="ARBA00022840"/>
    </source>
</evidence>
<gene>
    <name evidence="5" type="ORF">VV61_02225</name>
</gene>
<keyword evidence="1" id="KW-0813">Transport</keyword>
<dbReference type="PANTHER" id="PTHR43776">
    <property type="entry name" value="TRANSPORT ATP-BINDING PROTEIN"/>
    <property type="match status" value="1"/>
</dbReference>
<dbReference type="GO" id="GO:0055085">
    <property type="term" value="P:transmembrane transport"/>
    <property type="evidence" value="ECO:0007669"/>
    <property type="project" value="UniProtKB-ARBA"/>
</dbReference>
<accession>A0AAJ0NI43</accession>
<sequence>MLKLKNVAFSYPDQEVLTHINLTVPAGELIGVIGESGSGKSTLMDLILGELQPDQGVIESSTNRILPIFQQATQSFNPRQQLRTVIEEPLKYYANAENAFDQIVLPLMKKLNLDTLLLNRYPDQISGGQLQRFNVLRTVMLQPDILICDEITASLDVNAERKLIDILKDIHKEQQSTMIIISHDIAVLNQIVDRMIVLNNGTIVDDFKTKDIFSAERDDYTKALIDVYQE</sequence>
<dbReference type="InterPro" id="IPR050319">
    <property type="entry name" value="ABC_transp_ATP-bind"/>
</dbReference>
<dbReference type="InterPro" id="IPR017871">
    <property type="entry name" value="ABC_transporter-like_CS"/>
</dbReference>
<dbReference type="PROSITE" id="PS00211">
    <property type="entry name" value="ABC_TRANSPORTER_1"/>
    <property type="match status" value="1"/>
</dbReference>
<keyword evidence="2" id="KW-0547">Nucleotide-binding</keyword>
<dbReference type="Gene3D" id="3.40.50.300">
    <property type="entry name" value="P-loop containing nucleotide triphosphate hydrolases"/>
    <property type="match status" value="1"/>
</dbReference>
<dbReference type="EMBL" id="LAIU01000001">
    <property type="protein sequence ID" value="KKB26325.1"/>
    <property type="molecule type" value="Genomic_DNA"/>
</dbReference>